<accession>A0A3M6R058</accession>
<feature type="transmembrane region" description="Helical" evidence="1">
    <location>
        <begin position="242"/>
        <end position="262"/>
    </location>
</feature>
<comment type="caution">
    <text evidence="2">The sequence shown here is derived from an EMBL/GenBank/DDBJ whole genome shotgun (WGS) entry which is preliminary data.</text>
</comment>
<evidence type="ECO:0000313" key="2">
    <source>
        <dbReference type="EMBL" id="RMX08585.1"/>
    </source>
</evidence>
<dbReference type="PANTHER" id="PTHR30354">
    <property type="entry name" value="GNT FAMILY GLUCONATE TRANSPORTER"/>
    <property type="match status" value="1"/>
</dbReference>
<keyword evidence="3" id="KW-1185">Reference proteome</keyword>
<dbReference type="GO" id="GO:0005886">
    <property type="term" value="C:plasma membrane"/>
    <property type="evidence" value="ECO:0007669"/>
    <property type="project" value="TreeGrafter"/>
</dbReference>
<proteinExistence type="predicted"/>
<protein>
    <submittedName>
        <fullName evidence="2">GntP family permease</fullName>
    </submittedName>
</protein>
<feature type="transmembrane region" description="Helical" evidence="1">
    <location>
        <begin position="282"/>
        <end position="304"/>
    </location>
</feature>
<dbReference type="OrthoDB" id="86125at2"/>
<feature type="transmembrane region" description="Helical" evidence="1">
    <location>
        <begin position="444"/>
        <end position="466"/>
    </location>
</feature>
<feature type="transmembrane region" description="Helical" evidence="1">
    <location>
        <begin position="141"/>
        <end position="159"/>
    </location>
</feature>
<keyword evidence="1" id="KW-0472">Membrane</keyword>
<feature type="transmembrane region" description="Helical" evidence="1">
    <location>
        <begin position="61"/>
        <end position="79"/>
    </location>
</feature>
<keyword evidence="1" id="KW-1133">Transmembrane helix</keyword>
<dbReference type="GO" id="GO:0015128">
    <property type="term" value="F:gluconate transmembrane transporter activity"/>
    <property type="evidence" value="ECO:0007669"/>
    <property type="project" value="InterPro"/>
</dbReference>
<organism evidence="2 3">
    <name type="scientific">Corticibacter populi</name>
    <dbReference type="NCBI Taxonomy" id="1550736"/>
    <lineage>
        <taxon>Bacteria</taxon>
        <taxon>Pseudomonadati</taxon>
        <taxon>Pseudomonadota</taxon>
        <taxon>Betaproteobacteria</taxon>
        <taxon>Burkholderiales</taxon>
        <taxon>Comamonadaceae</taxon>
        <taxon>Corticibacter</taxon>
    </lineage>
</organism>
<dbReference type="RefSeq" id="WP_122226710.1">
    <property type="nucleotide sequence ID" value="NZ_RDQO01000001.1"/>
</dbReference>
<feature type="transmembrane region" description="Helical" evidence="1">
    <location>
        <begin position="325"/>
        <end position="347"/>
    </location>
</feature>
<dbReference type="PANTHER" id="PTHR30354:SF7">
    <property type="entry name" value="BLL7963 PROTEIN"/>
    <property type="match status" value="1"/>
</dbReference>
<dbReference type="EMBL" id="RDQO01000001">
    <property type="protein sequence ID" value="RMX08585.1"/>
    <property type="molecule type" value="Genomic_DNA"/>
</dbReference>
<evidence type="ECO:0000256" key="1">
    <source>
        <dbReference type="SAM" id="Phobius"/>
    </source>
</evidence>
<gene>
    <name evidence="2" type="ORF">D8I35_05810</name>
</gene>
<feature type="transmembrane region" description="Helical" evidence="1">
    <location>
        <begin position="99"/>
        <end position="129"/>
    </location>
</feature>
<reference evidence="2 3" key="1">
    <citation type="submission" date="2018-10" db="EMBL/GenBank/DDBJ databases">
        <title>Draft genome of Cortibacter populi DSM10536.</title>
        <authorList>
            <person name="Bernier A.-M."/>
            <person name="Bernard K."/>
        </authorList>
    </citation>
    <scope>NUCLEOTIDE SEQUENCE [LARGE SCALE GENOMIC DNA]</scope>
    <source>
        <strain evidence="2 3">DSM 105136</strain>
    </source>
</reference>
<dbReference type="AlphaFoldDB" id="A0A3M6R058"/>
<feature type="transmembrane region" description="Helical" evidence="1">
    <location>
        <begin position="409"/>
        <end position="432"/>
    </location>
</feature>
<keyword evidence="1" id="KW-0812">Transmembrane</keyword>
<dbReference type="Pfam" id="PF02447">
    <property type="entry name" value="GntP_permease"/>
    <property type="match status" value="1"/>
</dbReference>
<feature type="transmembrane region" description="Helical" evidence="1">
    <location>
        <begin position="30"/>
        <end position="49"/>
    </location>
</feature>
<dbReference type="Proteomes" id="UP000278006">
    <property type="component" value="Unassembled WGS sequence"/>
</dbReference>
<name>A0A3M6R058_9BURK</name>
<dbReference type="InterPro" id="IPR003474">
    <property type="entry name" value="Glcn_transporter"/>
</dbReference>
<sequence length="469" mass="49277">MTSTLAIVVSLLLLMYFAYRGVTVLILAPLMAGLAVLLSGDIGLMLPIYTSTFMSALSNYVLQFLPIFLLGALFGQLMADSGAANTLARWIVQVIGEKHAVATVVVACALLTYGGVSLFVVAFAIYPIARSLFRAAHIPKRLIPAAIALGSFTFTMTAMPGTPAIQNAIPIPYFGTNVFAAPGLGIIASIIMLAGGLWWLHGRVAKAHANGEGYGEHDESAEQAEGGQGQADGRYSIMPLPLALLPLLLVVGVNALFVYAVFPNVDFSFLAEPFPQVSPQRIVGLWSLIIALVVACTALILVRLGRWGNLKETVNKGVFGFMLPLFNTASEVGYGAVIAGLAGFAIIRDAVLNVAPNNPLISEAVAMNVLAGITGSSSGGLSIALQTLGADYLRMAEEMGISTELLHRVAVMAAGGMDTLPHCGAIITLLSICKLTHRQSYLNIAAVTMLFPLLALAVVITLGTLFGSF</sequence>
<feature type="transmembrane region" description="Helical" evidence="1">
    <location>
        <begin position="179"/>
        <end position="200"/>
    </location>
</feature>
<evidence type="ECO:0000313" key="3">
    <source>
        <dbReference type="Proteomes" id="UP000278006"/>
    </source>
</evidence>